<protein>
    <submittedName>
        <fullName evidence="1">Defensin j1-2</fullName>
    </submittedName>
</protein>
<proteinExistence type="predicted"/>
<sequence>MLYAGSIQEKTGSHWILTVFGAEATAADAPAMAGMKALCLTNSCTVALPYTWTLESVALGLTSPCLSHHCSHLCTNHPRNISRYDTSQMNFYTIYHVI</sequence>
<evidence type="ECO:0000313" key="1">
    <source>
        <dbReference type="EMBL" id="OIS98425.1"/>
    </source>
</evidence>
<evidence type="ECO:0000313" key="2">
    <source>
        <dbReference type="Proteomes" id="UP000187609"/>
    </source>
</evidence>
<dbReference type="Gramene" id="OIS98425">
    <property type="protein sequence ID" value="OIS98425"/>
    <property type="gene ID" value="A4A49_20010"/>
</dbReference>
<name>A0A1J6I1K9_NICAT</name>
<comment type="caution">
    <text evidence="1">The sequence shown here is derived from an EMBL/GenBank/DDBJ whole genome shotgun (WGS) entry which is preliminary data.</text>
</comment>
<accession>A0A1J6I1K9</accession>
<dbReference type="EMBL" id="MJEQ01037191">
    <property type="protein sequence ID" value="OIS98425.1"/>
    <property type="molecule type" value="Genomic_DNA"/>
</dbReference>
<dbReference type="Proteomes" id="UP000187609">
    <property type="component" value="Unassembled WGS sequence"/>
</dbReference>
<gene>
    <name evidence="1" type="primary">DEF2</name>
    <name evidence="1" type="ORF">A4A49_20010</name>
</gene>
<organism evidence="1 2">
    <name type="scientific">Nicotiana attenuata</name>
    <name type="common">Coyote tobacco</name>
    <dbReference type="NCBI Taxonomy" id="49451"/>
    <lineage>
        <taxon>Eukaryota</taxon>
        <taxon>Viridiplantae</taxon>
        <taxon>Streptophyta</taxon>
        <taxon>Embryophyta</taxon>
        <taxon>Tracheophyta</taxon>
        <taxon>Spermatophyta</taxon>
        <taxon>Magnoliopsida</taxon>
        <taxon>eudicotyledons</taxon>
        <taxon>Gunneridae</taxon>
        <taxon>Pentapetalae</taxon>
        <taxon>asterids</taxon>
        <taxon>lamiids</taxon>
        <taxon>Solanales</taxon>
        <taxon>Solanaceae</taxon>
        <taxon>Nicotianoideae</taxon>
        <taxon>Nicotianeae</taxon>
        <taxon>Nicotiana</taxon>
    </lineage>
</organism>
<dbReference type="AlphaFoldDB" id="A0A1J6I1K9"/>
<reference evidence="1" key="1">
    <citation type="submission" date="2016-11" db="EMBL/GenBank/DDBJ databases">
        <title>The genome of Nicotiana attenuata.</title>
        <authorList>
            <person name="Xu S."/>
            <person name="Brockmoeller T."/>
            <person name="Gaquerel E."/>
            <person name="Navarro A."/>
            <person name="Kuhl H."/>
            <person name="Gase K."/>
            <person name="Ling Z."/>
            <person name="Zhou W."/>
            <person name="Kreitzer C."/>
            <person name="Stanke M."/>
            <person name="Tang H."/>
            <person name="Lyons E."/>
            <person name="Pandey P."/>
            <person name="Pandey S.P."/>
            <person name="Timmermann B."/>
            <person name="Baldwin I.T."/>
        </authorList>
    </citation>
    <scope>NUCLEOTIDE SEQUENCE [LARGE SCALE GENOMIC DNA]</scope>
    <source>
        <strain evidence="1">UT</strain>
    </source>
</reference>
<keyword evidence="2" id="KW-1185">Reference proteome</keyword>